<evidence type="ECO:0000313" key="7">
    <source>
        <dbReference type="Proteomes" id="UP000199492"/>
    </source>
</evidence>
<dbReference type="PANTHER" id="PTHR30371">
    <property type="entry name" value="SEC-INDEPENDENT PROTEIN TRANSLOCASE PROTEIN TATC"/>
    <property type="match status" value="1"/>
</dbReference>
<keyword evidence="5" id="KW-0653">Protein transport</keyword>
<feature type="transmembrane region" description="Helical" evidence="5">
    <location>
        <begin position="94"/>
        <end position="113"/>
    </location>
</feature>
<dbReference type="RefSeq" id="WP_092468632.1">
    <property type="nucleotide sequence ID" value="NZ_FNCZ01000005.1"/>
</dbReference>
<dbReference type="EMBL" id="FNCZ01000005">
    <property type="protein sequence ID" value="SDH88146.1"/>
    <property type="molecule type" value="Genomic_DNA"/>
</dbReference>
<dbReference type="OrthoDB" id="9777044at2"/>
<dbReference type="PANTHER" id="PTHR30371:SF0">
    <property type="entry name" value="SEC-INDEPENDENT PROTEIN TRANSLOCASE PROTEIN TATC, CHLOROPLASTIC-RELATED"/>
    <property type="match status" value="1"/>
</dbReference>
<feature type="transmembrane region" description="Helical" evidence="5">
    <location>
        <begin position="220"/>
        <end position="237"/>
    </location>
</feature>
<sequence>MAKKNVDEMSFLDHLEELRWHLVRAVISIMVAAILAFIFKDFVVGIIMAPKHMDFPTYVALCEMSKFFGMDMSFCANELPFVIEVRSVGGQFSAHIWTSIYAGLVIAFPYVLYQLWSFISPGLQTNERKSSRGFIIIASLLFFLGVAFGYYVITPLSLNFLTNYTFAEEVSNAFDLSSYNSIVRSSSLAAGFVFELPILIYFLTKIGLVTPQFLRKYRKYALVIVLILSAVITPPDIASQVIVAIPILLLYQISIYISALVIRKQKRRAAKENKKSKVKS</sequence>
<dbReference type="Pfam" id="PF00902">
    <property type="entry name" value="TatC"/>
    <property type="match status" value="1"/>
</dbReference>
<keyword evidence="5" id="KW-1003">Cell membrane</keyword>
<proteinExistence type="inferred from homology"/>
<evidence type="ECO:0000256" key="3">
    <source>
        <dbReference type="ARBA" id="ARBA00022989"/>
    </source>
</evidence>
<comment type="function">
    <text evidence="5">Part of the twin-arginine translocation (Tat) system that transports large folded proteins containing a characteristic twin-arginine motif in their signal peptide across membranes.</text>
</comment>
<feature type="transmembrane region" description="Helical" evidence="5">
    <location>
        <begin position="21"/>
        <end position="49"/>
    </location>
</feature>
<comment type="subunit">
    <text evidence="5">Forms a complex with TatA.</text>
</comment>
<comment type="similarity">
    <text evidence="5">Belongs to the TatC family.</text>
</comment>
<keyword evidence="7" id="KW-1185">Reference proteome</keyword>
<dbReference type="PRINTS" id="PR01840">
    <property type="entry name" value="TATCFAMILY"/>
</dbReference>
<evidence type="ECO:0000256" key="2">
    <source>
        <dbReference type="ARBA" id="ARBA00022692"/>
    </source>
</evidence>
<dbReference type="STRING" id="262004.SAMN04489796_10561"/>
<feature type="transmembrane region" description="Helical" evidence="5">
    <location>
        <begin position="134"/>
        <end position="153"/>
    </location>
</feature>
<accession>A0A1G8G1P3</accession>
<dbReference type="GO" id="GO:0009977">
    <property type="term" value="F:proton motive force dependent protein transmembrane transporter activity"/>
    <property type="evidence" value="ECO:0007669"/>
    <property type="project" value="TreeGrafter"/>
</dbReference>
<evidence type="ECO:0000256" key="1">
    <source>
        <dbReference type="ARBA" id="ARBA00004141"/>
    </source>
</evidence>
<dbReference type="Proteomes" id="UP000199492">
    <property type="component" value="Unassembled WGS sequence"/>
</dbReference>
<keyword evidence="3 5" id="KW-1133">Transmembrane helix</keyword>
<dbReference type="GO" id="GO:0043953">
    <property type="term" value="P:protein transport by the Tat complex"/>
    <property type="evidence" value="ECO:0007669"/>
    <property type="project" value="UniProtKB-UniRule"/>
</dbReference>
<dbReference type="AlphaFoldDB" id="A0A1G8G1P3"/>
<dbReference type="NCBIfam" id="TIGR00945">
    <property type="entry name" value="tatC"/>
    <property type="match status" value="1"/>
</dbReference>
<gene>
    <name evidence="5" type="primary">tatC</name>
    <name evidence="6" type="ORF">SAMN04489796_10561</name>
</gene>
<evidence type="ECO:0000313" key="6">
    <source>
        <dbReference type="EMBL" id="SDH88146.1"/>
    </source>
</evidence>
<protein>
    <recommendedName>
        <fullName evidence="5">Sec-independent protein translocase protein TatC</fullName>
    </recommendedName>
</protein>
<keyword evidence="5" id="KW-0811">Translocation</keyword>
<dbReference type="GO" id="GO:0065002">
    <property type="term" value="P:intracellular protein transmembrane transport"/>
    <property type="evidence" value="ECO:0007669"/>
    <property type="project" value="TreeGrafter"/>
</dbReference>
<dbReference type="GO" id="GO:0033281">
    <property type="term" value="C:TAT protein transport complex"/>
    <property type="evidence" value="ECO:0007669"/>
    <property type="project" value="UniProtKB-UniRule"/>
</dbReference>
<name>A0A1G8G1P3_9FLAO</name>
<organism evidence="6 7">
    <name type="scientific">Winogradskyella thalassocola</name>
    <dbReference type="NCBI Taxonomy" id="262004"/>
    <lineage>
        <taxon>Bacteria</taxon>
        <taxon>Pseudomonadati</taxon>
        <taxon>Bacteroidota</taxon>
        <taxon>Flavobacteriia</taxon>
        <taxon>Flavobacteriales</taxon>
        <taxon>Flavobacteriaceae</taxon>
        <taxon>Winogradskyella</taxon>
    </lineage>
</organism>
<keyword evidence="5" id="KW-0813">Transport</keyword>
<feature type="transmembrane region" description="Helical" evidence="5">
    <location>
        <begin position="243"/>
        <end position="262"/>
    </location>
</feature>
<dbReference type="HAMAP" id="MF_00902">
    <property type="entry name" value="TatC"/>
    <property type="match status" value="1"/>
</dbReference>
<evidence type="ECO:0000256" key="4">
    <source>
        <dbReference type="ARBA" id="ARBA00023136"/>
    </source>
</evidence>
<keyword evidence="2 5" id="KW-0812">Transmembrane</keyword>
<evidence type="ECO:0000256" key="5">
    <source>
        <dbReference type="HAMAP-Rule" id="MF_00902"/>
    </source>
</evidence>
<keyword evidence="4 5" id="KW-0472">Membrane</keyword>
<dbReference type="InterPro" id="IPR002033">
    <property type="entry name" value="TatC"/>
</dbReference>
<reference evidence="7" key="1">
    <citation type="submission" date="2016-10" db="EMBL/GenBank/DDBJ databases">
        <authorList>
            <person name="Varghese N."/>
            <person name="Submissions S."/>
        </authorList>
    </citation>
    <scope>NUCLEOTIDE SEQUENCE [LARGE SCALE GENOMIC DNA]</scope>
    <source>
        <strain evidence="7">DSM 15363</strain>
    </source>
</reference>
<comment type="subcellular location">
    <subcellularLocation>
        <location evidence="5">Cell membrane</location>
        <topology evidence="5">Multi-pass membrane protein</topology>
    </subcellularLocation>
    <subcellularLocation>
        <location evidence="1">Membrane</location>
        <topology evidence="1">Multi-pass membrane protein</topology>
    </subcellularLocation>
</comment>
<feature type="transmembrane region" description="Helical" evidence="5">
    <location>
        <begin position="188"/>
        <end position="208"/>
    </location>
</feature>